<evidence type="ECO:0000313" key="2">
    <source>
        <dbReference type="EMBL" id="PTL35204.1"/>
    </source>
</evidence>
<name>A0A2T4TVR5_9BACT</name>
<reference evidence="2 3" key="1">
    <citation type="submission" date="2017-09" db="EMBL/GenBank/DDBJ databases">
        <title>Bloom of a denitrifying methanotroph, Candidatus Methylomirabilis limnetica, in a deep stratified lake.</title>
        <authorList>
            <person name="Graf J.S."/>
            <person name="Marchant H.K."/>
            <person name="Tienken D."/>
            <person name="Hach P.F."/>
            <person name="Brand A."/>
            <person name="Schubert C.J."/>
            <person name="Kuypers M.M."/>
            <person name="Milucka J."/>
        </authorList>
    </citation>
    <scope>NUCLEOTIDE SEQUENCE [LARGE SCALE GENOMIC DNA]</scope>
    <source>
        <strain evidence="2 3">Zug</strain>
    </source>
</reference>
<organism evidence="2 3">
    <name type="scientific">Candidatus Methylomirabilis limnetica</name>
    <dbReference type="NCBI Taxonomy" id="2033718"/>
    <lineage>
        <taxon>Bacteria</taxon>
        <taxon>Candidatus Methylomirabilota</taxon>
        <taxon>Candidatus Methylomirabilia</taxon>
        <taxon>Candidatus Methylomirabilales</taxon>
        <taxon>Candidatus Methylomirabilaceae</taxon>
        <taxon>Candidatus Methylomirabilis</taxon>
    </lineage>
</organism>
<reference evidence="3" key="2">
    <citation type="journal article" date="2018" name="Environ. Microbiol.">
        <title>Bloom of a denitrifying methanotroph, 'Candidatus Methylomirabilis limnetica', in a deep stratified lake.</title>
        <authorList>
            <person name="Graf J.S."/>
            <person name="Mayr M.J."/>
            <person name="Marchant H.K."/>
            <person name="Tienken D."/>
            <person name="Hach P.F."/>
            <person name="Brand A."/>
            <person name="Schubert C.J."/>
            <person name="Kuypers M.M."/>
            <person name="Milucka J."/>
        </authorList>
    </citation>
    <scope>NUCLEOTIDE SEQUENCE [LARGE SCALE GENOMIC DNA]</scope>
    <source>
        <strain evidence="3">Zug</strain>
    </source>
</reference>
<keyword evidence="3" id="KW-1185">Reference proteome</keyword>
<protein>
    <submittedName>
        <fullName evidence="2">Uncharacterized protein</fullName>
    </submittedName>
</protein>
<dbReference type="Proteomes" id="UP000241436">
    <property type="component" value="Unassembled WGS sequence"/>
</dbReference>
<feature type="compositionally biased region" description="Basic and acidic residues" evidence="1">
    <location>
        <begin position="64"/>
        <end position="74"/>
    </location>
</feature>
<evidence type="ECO:0000313" key="3">
    <source>
        <dbReference type="Proteomes" id="UP000241436"/>
    </source>
</evidence>
<feature type="region of interest" description="Disordered" evidence="1">
    <location>
        <begin position="48"/>
        <end position="74"/>
    </location>
</feature>
<dbReference type="AlphaFoldDB" id="A0A2T4TVR5"/>
<comment type="caution">
    <text evidence="2">The sequence shown here is derived from an EMBL/GenBank/DDBJ whole genome shotgun (WGS) entry which is preliminary data.</text>
</comment>
<dbReference type="EMBL" id="NVQC01000028">
    <property type="protein sequence ID" value="PTL35204.1"/>
    <property type="molecule type" value="Genomic_DNA"/>
</dbReference>
<sequence>MVEETDRDRTDWSLTTWEGSRREQIERWSKLTFNEILNAQEEMAELARELAGSKGTEPMAAGAHGDRVSESHAA</sequence>
<accession>A0A2T4TVR5</accession>
<proteinExistence type="predicted"/>
<evidence type="ECO:0000256" key="1">
    <source>
        <dbReference type="SAM" id="MobiDB-lite"/>
    </source>
</evidence>
<dbReference type="RefSeq" id="WP_107563481.1">
    <property type="nucleotide sequence ID" value="NZ_NVQC01000028.1"/>
</dbReference>
<gene>
    <name evidence="2" type="ORF">CLG94_10900</name>
</gene>